<name>A0A4Y2C671_ARAVE</name>
<sequence length="504" mass="59051">MALASLHSICLHRIYGFLKEGMWKFCLTNPFSELPAQDVNKLMEMTHLHQHEDPPNIGDVILLLTSGRLTRLDLCPFYPEEEQDLIVKAKQTRAGSIFLPNCASYSKELFIFHLVRNITSVNPYLEEFHSYIHPGFDVLRNCQNLRILTIYPSYGKLSLDHFPVNLSALSSLRKLEVLHLSNMDTDTIANVLEICPKLISIGLDDSLDSMEEIHQRRLKNSSLNFDVGSHFQLRRCVWGKDSWFENRQERRVYNSGFCDKTRFAVTLCPLVQELIFYVHIKEAMKELRFLKQLTLLRIDFDRYEGDFVREFVALLQEIGPQLKHLSIIWKEPFIDYYRVPVDVICDCCPHLESLEIIQFIFEPGFSSEASINFPLKRLKLSALYESDPESVLSLLSNCKHLEELFLEDVDGFDDALLRQIFESNRFTELKVIFVEGCNLTREGYQMFMEKASSFETVFIAADEENYFYDAKRVFKDPNLHYLEDAYFYVKLKEFFLCRLDEKRF</sequence>
<protein>
    <recommendedName>
        <fullName evidence="3">F-box domain-containing protein</fullName>
    </recommendedName>
</protein>
<comment type="caution">
    <text evidence="1">The sequence shown here is derived from an EMBL/GenBank/DDBJ whole genome shotgun (WGS) entry which is preliminary data.</text>
</comment>
<evidence type="ECO:0000313" key="1">
    <source>
        <dbReference type="EMBL" id="GBL99941.1"/>
    </source>
</evidence>
<dbReference type="AlphaFoldDB" id="A0A4Y2C671"/>
<organism evidence="1 2">
    <name type="scientific">Araneus ventricosus</name>
    <name type="common">Orbweaver spider</name>
    <name type="synonym">Epeira ventricosa</name>
    <dbReference type="NCBI Taxonomy" id="182803"/>
    <lineage>
        <taxon>Eukaryota</taxon>
        <taxon>Metazoa</taxon>
        <taxon>Ecdysozoa</taxon>
        <taxon>Arthropoda</taxon>
        <taxon>Chelicerata</taxon>
        <taxon>Arachnida</taxon>
        <taxon>Araneae</taxon>
        <taxon>Araneomorphae</taxon>
        <taxon>Entelegynae</taxon>
        <taxon>Araneoidea</taxon>
        <taxon>Araneidae</taxon>
        <taxon>Araneus</taxon>
    </lineage>
</organism>
<evidence type="ECO:0000313" key="2">
    <source>
        <dbReference type="Proteomes" id="UP000499080"/>
    </source>
</evidence>
<dbReference type="SUPFAM" id="SSF52047">
    <property type="entry name" value="RNI-like"/>
    <property type="match status" value="1"/>
</dbReference>
<dbReference type="OrthoDB" id="6478541at2759"/>
<dbReference type="PANTHER" id="PTHR38926">
    <property type="entry name" value="F-BOX DOMAIN CONTAINING PROTEIN, EXPRESSED"/>
    <property type="match status" value="1"/>
</dbReference>
<dbReference type="InterPro" id="IPR032675">
    <property type="entry name" value="LRR_dom_sf"/>
</dbReference>
<dbReference type="EMBL" id="BGPR01000152">
    <property type="protein sequence ID" value="GBL99941.1"/>
    <property type="molecule type" value="Genomic_DNA"/>
</dbReference>
<gene>
    <name evidence="1" type="ORF">AVEN_19430_1</name>
</gene>
<dbReference type="Gene3D" id="3.80.10.10">
    <property type="entry name" value="Ribonuclease Inhibitor"/>
    <property type="match status" value="1"/>
</dbReference>
<keyword evidence="2" id="KW-1185">Reference proteome</keyword>
<reference evidence="1 2" key="1">
    <citation type="journal article" date="2019" name="Sci. Rep.">
        <title>Orb-weaving spider Araneus ventricosus genome elucidates the spidroin gene catalogue.</title>
        <authorList>
            <person name="Kono N."/>
            <person name="Nakamura H."/>
            <person name="Ohtoshi R."/>
            <person name="Moran D.A.P."/>
            <person name="Shinohara A."/>
            <person name="Yoshida Y."/>
            <person name="Fujiwara M."/>
            <person name="Mori M."/>
            <person name="Tomita M."/>
            <person name="Arakawa K."/>
        </authorList>
    </citation>
    <scope>NUCLEOTIDE SEQUENCE [LARGE SCALE GENOMIC DNA]</scope>
</reference>
<dbReference type="Proteomes" id="UP000499080">
    <property type="component" value="Unassembled WGS sequence"/>
</dbReference>
<proteinExistence type="predicted"/>
<evidence type="ECO:0008006" key="3">
    <source>
        <dbReference type="Google" id="ProtNLM"/>
    </source>
</evidence>
<accession>A0A4Y2C671</accession>
<dbReference type="PANTHER" id="PTHR38926:SF64">
    <property type="entry name" value="F-BOX DOMAIN-CONTAINING PROTEIN"/>
    <property type="match status" value="1"/>
</dbReference>